<sequence length="1473" mass="160825">MVLIHKKIFREDRLLQIALALSVLRMVPDLIQSAPPLSSLEHNPMFEQHADIMDYFGITRDQVLHHLSHELLARLHHDELQNLLNSANIHHPDYGETSFEHLHHQQFDLGDTMGQSPWRHHSRISRHLDGPSYDWNVPEILPSVSLKEREAVMERLMALADGNANARLNGLVSGRRVPILETTSQRQGPNSELVPSPSKGDAIPTEDINVGEENQRCVQRRAESFNIQAYMLVGQTTVIPNSTSANGSRDVLRPLTNPTPPSSAPASPPPSSAQPATPTLPDHSTPPLSPLPHAHSSEDFSSSSLDNTAAASHPASSRFIRNFPLLGLSTTGLRVNEGLLLPALQAALPYIDEFTIEERAVLQALWMQDQDLGVPWDIYEEPEPPLLQQEEVQELPLKGLLVKGETLLSRGALDASGDYTATGGGGGGGGQPEGDASGYSGEDREGAWTSLNFTLDAETGEHFRLFDCDIREEFKPEYHHTSPSVVSSESLSKHELKEELVSDEGLEDICRPSRNEPSSQYSEYDHLLSEPTCQVGQKGQKSDKFTTKDLFHEAAEALLLDTLPSGTRLPEGFLPLANCADSRPTAGPVSSLSSEIKIEEPFSYDPAGNLVQALANADTLRDSAALNISSVDIENLSSILSSEDTDAINALIQDIPQELDVDGLFNRSDLNFSLDEFSFEGFPEELQVVNDSGRQTETIKVENTSNAQSSLPGYSPFFSLGAANDDESQSYKRRRLFDHFENFASEDPRTRIRRPSSSASSGHGTLSDDSDGVATPTASSAAVLDNFDLFSSTSNNSGIIESSGDLPDLGIGADSVDLGSLASLNCLNSSLDEMIQASYQHNRAMQGRMGGMLRGGSMDQRWQDLASLLSLPSSGEGATSPTLHHPPPVGPPTSTAMTTHHHHHHHHHHPPPPNHLLHQPAPLMTPSHHSGPPPPPPPPPHQQQPPTIHHPHALYPAHDVVGGGSLARGGLLHNAALPPDPNTHDITYANSMGATSHLGASGSNTQTPEHLGDHHHHHHHPHHHQHHQYKMETSSPSSSLIPAPPAPPALPHDMLYYQSSGGGGGGSSELASTGGGHPHPSTGAQHGDGFLSSILGEDDLHLMDMAIASDYPRVSGHPASTSGGSGVLSPHGLLGSSGGDYANNAAYRGWSLSPDDQQRLAAPVAQKKHHMFGKRYFQDGPPEVPPHHGSNRSSLVGNNSHYPTPYQQPPSAMDTTPAPSSHIPDPMELKYSCSMDFRGHHEVSSSLEHIHHNHTYHMSPEGPSGLPRPSQRDPNKSKARKPEPERALTRDEKRARALNLPISCDDIIHLPMDEFNERISKYDLTENQLSLIRDIRRRGKNKVAAQNCRKRKLDQIMHLAEEVKVIQSRKNELISQYEFLSGERLRVKHKFSLLYRHIFQHLRDSEGQPYSPHDYNLQQSADGSVLLVPKSAPHLPLDPGLPPIPTNSSKQDDDPSKGRPSHQQPPHQHHNPH</sequence>
<name>A0A8B7N4Z6_HYAAZ</name>
<feature type="compositionally biased region" description="Pro residues" evidence="6">
    <location>
        <begin position="931"/>
        <end position="943"/>
    </location>
</feature>
<feature type="compositionally biased region" description="Basic residues" evidence="6">
    <location>
        <begin position="899"/>
        <end position="910"/>
    </location>
</feature>
<dbReference type="InterPro" id="IPR047167">
    <property type="entry name" value="NFE2-like"/>
</dbReference>
<dbReference type="SUPFAM" id="SSF57959">
    <property type="entry name" value="Leucine zipper domain"/>
    <property type="match status" value="1"/>
</dbReference>
<keyword evidence="4" id="KW-0804">Transcription</keyword>
<feature type="region of interest" description="Disordered" evidence="6">
    <location>
        <begin position="871"/>
        <end position="1092"/>
    </location>
</feature>
<dbReference type="FunFam" id="1.10.880.10:FF:000004">
    <property type="entry name" value="Nuclear factor, erythroid 2"/>
    <property type="match status" value="1"/>
</dbReference>
<keyword evidence="2" id="KW-0238">DNA-binding</keyword>
<feature type="compositionally biased region" description="Basic residues" evidence="6">
    <location>
        <begin position="1013"/>
        <end position="1028"/>
    </location>
</feature>
<evidence type="ECO:0000256" key="3">
    <source>
        <dbReference type="ARBA" id="ARBA00023159"/>
    </source>
</evidence>
<dbReference type="Proteomes" id="UP000694843">
    <property type="component" value="Unplaced"/>
</dbReference>
<evidence type="ECO:0000256" key="4">
    <source>
        <dbReference type="ARBA" id="ARBA00023163"/>
    </source>
</evidence>
<feature type="region of interest" description="Disordered" evidence="6">
    <location>
        <begin position="1426"/>
        <end position="1473"/>
    </location>
</feature>
<dbReference type="GeneID" id="108666344"/>
<feature type="compositionally biased region" description="Low complexity" evidence="6">
    <location>
        <begin position="273"/>
        <end position="304"/>
    </location>
</feature>
<dbReference type="CTD" id="42743"/>
<dbReference type="GO" id="GO:0000978">
    <property type="term" value="F:RNA polymerase II cis-regulatory region sequence-specific DNA binding"/>
    <property type="evidence" value="ECO:0007669"/>
    <property type="project" value="InterPro"/>
</dbReference>
<feature type="compositionally biased region" description="Polar residues" evidence="6">
    <location>
        <begin position="1191"/>
        <end position="1202"/>
    </location>
</feature>
<feature type="domain" description="BZIP" evidence="7">
    <location>
        <begin position="1331"/>
        <end position="1394"/>
    </location>
</feature>
<keyword evidence="3" id="KW-0010">Activator</keyword>
<keyword evidence="1" id="KW-0805">Transcription regulation</keyword>
<dbReference type="SMART" id="SM00338">
    <property type="entry name" value="BRLZ"/>
    <property type="match status" value="1"/>
</dbReference>
<dbReference type="PROSITE" id="PS50217">
    <property type="entry name" value="BZIP"/>
    <property type="match status" value="1"/>
</dbReference>
<evidence type="ECO:0000259" key="7">
    <source>
        <dbReference type="PROSITE" id="PS50217"/>
    </source>
</evidence>
<feature type="compositionally biased region" description="Gly residues" evidence="6">
    <location>
        <begin position="1060"/>
        <end position="1077"/>
    </location>
</feature>
<dbReference type="KEGG" id="hazt:108666344"/>
<keyword evidence="8" id="KW-1185">Reference proteome</keyword>
<feature type="compositionally biased region" description="Polar residues" evidence="6">
    <location>
        <begin position="984"/>
        <end position="994"/>
    </location>
</feature>
<feature type="region of interest" description="Disordered" evidence="6">
    <location>
        <begin position="180"/>
        <end position="212"/>
    </location>
</feature>
<dbReference type="Gene3D" id="1.10.880.10">
    <property type="entry name" value="Transcription factor, Skn-1-like, DNA-binding domain"/>
    <property type="match status" value="1"/>
</dbReference>
<dbReference type="SUPFAM" id="SSF47454">
    <property type="entry name" value="A DNA-binding domain in eukaryotic transcription factors"/>
    <property type="match status" value="1"/>
</dbReference>
<accession>A0A8B7N4Z6</accession>
<reference evidence="9" key="1">
    <citation type="submission" date="2025-08" db="UniProtKB">
        <authorList>
            <consortium name="RefSeq"/>
        </authorList>
    </citation>
    <scope>IDENTIFICATION</scope>
    <source>
        <tissue evidence="9">Whole organism</tissue>
    </source>
</reference>
<feature type="compositionally biased region" description="Gly residues" evidence="6">
    <location>
        <begin position="422"/>
        <end position="432"/>
    </location>
</feature>
<gene>
    <name evidence="9" type="primary">LOC108666344</name>
</gene>
<feature type="region of interest" description="Disordered" evidence="6">
    <location>
        <begin position="1177"/>
        <end position="1227"/>
    </location>
</feature>
<feature type="compositionally biased region" description="Polar residues" evidence="6">
    <location>
        <begin position="1209"/>
        <end position="1219"/>
    </location>
</feature>
<proteinExistence type="predicted"/>
<keyword evidence="5" id="KW-0539">Nucleus</keyword>
<dbReference type="InterPro" id="IPR004826">
    <property type="entry name" value="bZIP_Maf"/>
</dbReference>
<evidence type="ECO:0000313" key="8">
    <source>
        <dbReference type="Proteomes" id="UP000694843"/>
    </source>
</evidence>
<dbReference type="InterPro" id="IPR046347">
    <property type="entry name" value="bZIP_sf"/>
</dbReference>
<feature type="compositionally biased region" description="Basic and acidic residues" evidence="6">
    <location>
        <begin position="1270"/>
        <end position="1294"/>
    </location>
</feature>
<dbReference type="RefSeq" id="XP_018008680.1">
    <property type="nucleotide sequence ID" value="XM_018153191.2"/>
</dbReference>
<evidence type="ECO:0000313" key="9">
    <source>
        <dbReference type="RefSeq" id="XP_018008680.1"/>
    </source>
</evidence>
<dbReference type="GO" id="GO:0005634">
    <property type="term" value="C:nucleus"/>
    <property type="evidence" value="ECO:0007669"/>
    <property type="project" value="TreeGrafter"/>
</dbReference>
<feature type="compositionally biased region" description="Pro residues" evidence="6">
    <location>
        <begin position="257"/>
        <end position="272"/>
    </location>
</feature>
<dbReference type="OrthoDB" id="7458135at2759"/>
<evidence type="ECO:0000256" key="2">
    <source>
        <dbReference type="ARBA" id="ARBA00023125"/>
    </source>
</evidence>
<dbReference type="CDD" id="cd14698">
    <property type="entry name" value="bZIP_CNC"/>
    <property type="match status" value="1"/>
</dbReference>
<dbReference type="InterPro" id="IPR008917">
    <property type="entry name" value="TF_DNA-bd_sf"/>
</dbReference>
<evidence type="ECO:0000256" key="1">
    <source>
        <dbReference type="ARBA" id="ARBA00023015"/>
    </source>
</evidence>
<dbReference type="Pfam" id="PF03131">
    <property type="entry name" value="bZIP_Maf"/>
    <property type="match status" value="1"/>
</dbReference>
<organism evidence="8 9">
    <name type="scientific">Hyalella azteca</name>
    <name type="common">Amphipod</name>
    <dbReference type="NCBI Taxonomy" id="294128"/>
    <lineage>
        <taxon>Eukaryota</taxon>
        <taxon>Metazoa</taxon>
        <taxon>Ecdysozoa</taxon>
        <taxon>Arthropoda</taxon>
        <taxon>Crustacea</taxon>
        <taxon>Multicrustacea</taxon>
        <taxon>Malacostraca</taxon>
        <taxon>Eumalacostraca</taxon>
        <taxon>Peracarida</taxon>
        <taxon>Amphipoda</taxon>
        <taxon>Senticaudata</taxon>
        <taxon>Talitrida</taxon>
        <taxon>Talitroidea</taxon>
        <taxon>Hyalellidae</taxon>
        <taxon>Hyalella</taxon>
    </lineage>
</organism>
<feature type="compositionally biased region" description="Low complexity" evidence="6">
    <location>
        <begin position="915"/>
        <end position="930"/>
    </location>
</feature>
<feature type="region of interest" description="Disordered" evidence="6">
    <location>
        <begin position="747"/>
        <end position="775"/>
    </location>
</feature>
<feature type="region of interest" description="Disordered" evidence="6">
    <location>
        <begin position="419"/>
        <end position="443"/>
    </location>
</feature>
<dbReference type="InterPro" id="IPR004827">
    <property type="entry name" value="bZIP"/>
</dbReference>
<dbReference type="PROSITE" id="PS00036">
    <property type="entry name" value="BZIP_BASIC"/>
    <property type="match status" value="1"/>
</dbReference>
<evidence type="ECO:0000256" key="5">
    <source>
        <dbReference type="ARBA" id="ARBA00023242"/>
    </source>
</evidence>
<dbReference type="PANTHER" id="PTHR24411:SF55">
    <property type="entry name" value="SEGMENTATION PROTEIN CAP'N'COLLAR"/>
    <property type="match status" value="1"/>
</dbReference>
<feature type="region of interest" description="Disordered" evidence="6">
    <location>
        <begin position="1254"/>
        <end position="1294"/>
    </location>
</feature>
<evidence type="ECO:0000256" key="6">
    <source>
        <dbReference type="SAM" id="MobiDB-lite"/>
    </source>
</evidence>
<feature type="region of interest" description="Disordered" evidence="6">
    <location>
        <begin position="241"/>
        <end position="309"/>
    </location>
</feature>
<dbReference type="PANTHER" id="PTHR24411">
    <property type="entry name" value="NUCLEAR FACTOR ERYTHROID 2-RELATED FACTOR"/>
    <property type="match status" value="1"/>
</dbReference>
<feature type="compositionally biased region" description="Polar residues" evidence="6">
    <location>
        <begin position="181"/>
        <end position="190"/>
    </location>
</feature>
<protein>
    <submittedName>
        <fullName evidence="9">Uncharacterized protein LOC108666344 isoform X1</fullName>
    </submittedName>
</protein>
<dbReference type="GO" id="GO:0000981">
    <property type="term" value="F:DNA-binding transcription factor activity, RNA polymerase II-specific"/>
    <property type="evidence" value="ECO:0007669"/>
    <property type="project" value="TreeGrafter"/>
</dbReference>